<dbReference type="Gene3D" id="1.10.8.270">
    <property type="entry name" value="putative rabgap domain of human tbc1 domain family member 14 like domains"/>
    <property type="match status" value="2"/>
</dbReference>
<dbReference type="SUPFAM" id="SSF47923">
    <property type="entry name" value="Ypt/Rab-GAP domain of gyp1p"/>
    <property type="match status" value="3"/>
</dbReference>
<dbReference type="InterPro" id="IPR035969">
    <property type="entry name" value="Rab-GAP_TBC_sf"/>
</dbReference>
<organism evidence="3 4">
    <name type="scientific">Remersonia thermophila</name>
    <dbReference type="NCBI Taxonomy" id="72144"/>
    <lineage>
        <taxon>Eukaryota</taxon>
        <taxon>Fungi</taxon>
        <taxon>Dikarya</taxon>
        <taxon>Ascomycota</taxon>
        <taxon>Pezizomycotina</taxon>
        <taxon>Sordariomycetes</taxon>
        <taxon>Sordariomycetidae</taxon>
        <taxon>Sordariales</taxon>
        <taxon>Sordariales incertae sedis</taxon>
        <taxon>Remersonia</taxon>
    </lineage>
</organism>
<feature type="compositionally biased region" description="Low complexity" evidence="1">
    <location>
        <begin position="273"/>
        <end position="284"/>
    </location>
</feature>
<dbReference type="PANTHER" id="PTHR22957:SF263">
    <property type="entry name" value="MITOTIC CHECK POINT PROTEIN BUB2"/>
    <property type="match status" value="1"/>
</dbReference>
<proteinExistence type="predicted"/>
<comment type="caution">
    <text evidence="3">The sequence shown here is derived from an EMBL/GenBank/DDBJ whole genome shotgun (WGS) entry which is preliminary data.</text>
</comment>
<protein>
    <recommendedName>
        <fullName evidence="2">Rab-GAP TBC domain-containing protein</fullName>
    </recommendedName>
</protein>
<dbReference type="EMBL" id="JAZGUE010000001">
    <property type="protein sequence ID" value="KAL2270885.1"/>
    <property type="molecule type" value="Genomic_DNA"/>
</dbReference>
<feature type="compositionally biased region" description="Low complexity" evidence="1">
    <location>
        <begin position="297"/>
        <end position="311"/>
    </location>
</feature>
<sequence>MPGLNKETPFALIPPSGATQLHPPASPGNTHRGLRRLQSAHSLGAKAADPSSLISQQRLLHVQHQHQPLPPLQSRNPRPLPSHPPPASATRRHASINRSAQRARSNSDAPPLPDPSQFNPAAMTAIAAAATAKRSVLSKRSLAADAMSLEKLIREGPPNGDVEGALESARLKILDQGIRSDSDGMSSLRIYVWLILLNAPMLDTDSYLALIHRGASPAYSKIRNDTFRTLSTDPLFRRRVSEASLIRLLNAFAWTLHDAREEERGRDTASIASSSHYSRDQSSSRPGTGYGGSDYGSPASSPAAKRARARTLTTEGSVTSVAAAETATYVQGMNVLAAPFLYAARSEAEAYVAFHQLLTRELPGYIRGAMDGVHKGLALVDKVLAIVDPKLAMYLLSKNLTAEIYAFPSVLTLCACTPPLPEVLRLWDFLFAYGPHLNILCIVAQLVMIRTKIMDSPSPNKLLRSFPSLQADQIKRTTLAIIKMIPDDVYAEIVAHAR</sequence>
<dbReference type="PROSITE" id="PS50086">
    <property type="entry name" value="TBC_RABGAP"/>
    <property type="match status" value="1"/>
</dbReference>
<gene>
    <name evidence="3" type="ORF">VTJ83DRAFT_256</name>
</gene>
<feature type="domain" description="Rab-GAP TBC" evidence="2">
    <location>
        <begin position="183"/>
        <end position="434"/>
    </location>
</feature>
<dbReference type="RefSeq" id="XP_070869609.1">
    <property type="nucleotide sequence ID" value="XM_071008843.1"/>
</dbReference>
<accession>A0ABR4DL57</accession>
<feature type="region of interest" description="Disordered" evidence="1">
    <location>
        <begin position="264"/>
        <end position="311"/>
    </location>
</feature>
<dbReference type="Pfam" id="PF00566">
    <property type="entry name" value="RabGAP-TBC"/>
    <property type="match status" value="1"/>
</dbReference>
<feature type="region of interest" description="Disordered" evidence="1">
    <location>
        <begin position="1"/>
        <end position="50"/>
    </location>
</feature>
<dbReference type="Gene3D" id="1.10.472.80">
    <property type="entry name" value="Ypt/Rab-GAP domain of gyp1p, domain 3"/>
    <property type="match status" value="1"/>
</dbReference>
<reference evidence="3 4" key="1">
    <citation type="journal article" date="2024" name="Commun. Biol.">
        <title>Comparative genomic analysis of thermophilic fungi reveals convergent evolutionary adaptations and gene losses.</title>
        <authorList>
            <person name="Steindorff A.S."/>
            <person name="Aguilar-Pontes M.V."/>
            <person name="Robinson A.J."/>
            <person name="Andreopoulos B."/>
            <person name="LaButti K."/>
            <person name="Kuo A."/>
            <person name="Mondo S."/>
            <person name="Riley R."/>
            <person name="Otillar R."/>
            <person name="Haridas S."/>
            <person name="Lipzen A."/>
            <person name="Grimwood J."/>
            <person name="Schmutz J."/>
            <person name="Clum A."/>
            <person name="Reid I.D."/>
            <person name="Moisan M.C."/>
            <person name="Butler G."/>
            <person name="Nguyen T.T.M."/>
            <person name="Dewar K."/>
            <person name="Conant G."/>
            <person name="Drula E."/>
            <person name="Henrissat B."/>
            <person name="Hansel C."/>
            <person name="Singer S."/>
            <person name="Hutchinson M.I."/>
            <person name="de Vries R.P."/>
            <person name="Natvig D.O."/>
            <person name="Powell A.J."/>
            <person name="Tsang A."/>
            <person name="Grigoriev I.V."/>
        </authorList>
    </citation>
    <scope>NUCLEOTIDE SEQUENCE [LARGE SCALE GENOMIC DNA]</scope>
    <source>
        <strain evidence="3 4">ATCC 22073</strain>
    </source>
</reference>
<dbReference type="GeneID" id="98123487"/>
<evidence type="ECO:0000256" key="1">
    <source>
        <dbReference type="SAM" id="MobiDB-lite"/>
    </source>
</evidence>
<evidence type="ECO:0000259" key="2">
    <source>
        <dbReference type="PROSITE" id="PS50086"/>
    </source>
</evidence>
<feature type="region of interest" description="Disordered" evidence="1">
    <location>
        <begin position="63"/>
        <end position="119"/>
    </location>
</feature>
<dbReference type="InterPro" id="IPR000195">
    <property type="entry name" value="Rab-GAP-TBC_dom"/>
</dbReference>
<feature type="compositionally biased region" description="Polar residues" evidence="1">
    <location>
        <begin position="96"/>
        <end position="108"/>
    </location>
</feature>
<evidence type="ECO:0000313" key="3">
    <source>
        <dbReference type="EMBL" id="KAL2270885.1"/>
    </source>
</evidence>
<feature type="compositionally biased region" description="Pro residues" evidence="1">
    <location>
        <begin position="78"/>
        <end position="87"/>
    </location>
</feature>
<dbReference type="SMART" id="SM00164">
    <property type="entry name" value="TBC"/>
    <property type="match status" value="1"/>
</dbReference>
<dbReference type="Proteomes" id="UP001600064">
    <property type="component" value="Unassembled WGS sequence"/>
</dbReference>
<evidence type="ECO:0000313" key="4">
    <source>
        <dbReference type="Proteomes" id="UP001600064"/>
    </source>
</evidence>
<dbReference type="PANTHER" id="PTHR22957">
    <property type="entry name" value="TBC1 DOMAIN FAMILY MEMBER GTPASE-ACTIVATING PROTEIN"/>
    <property type="match status" value="1"/>
</dbReference>
<name>A0ABR4DL57_9PEZI</name>
<keyword evidence="4" id="KW-1185">Reference proteome</keyword>